<name>S3CRH4_OPHP1</name>
<organism evidence="2 3">
    <name type="scientific">Ophiostoma piceae (strain UAMH 11346)</name>
    <name type="common">Sap stain fungus</name>
    <dbReference type="NCBI Taxonomy" id="1262450"/>
    <lineage>
        <taxon>Eukaryota</taxon>
        <taxon>Fungi</taxon>
        <taxon>Dikarya</taxon>
        <taxon>Ascomycota</taxon>
        <taxon>Pezizomycotina</taxon>
        <taxon>Sordariomycetes</taxon>
        <taxon>Sordariomycetidae</taxon>
        <taxon>Ophiostomatales</taxon>
        <taxon>Ophiostomataceae</taxon>
        <taxon>Ophiostoma</taxon>
    </lineage>
</organism>
<evidence type="ECO:0000313" key="2">
    <source>
        <dbReference type="EMBL" id="EPE03235.1"/>
    </source>
</evidence>
<feature type="compositionally biased region" description="Basic and acidic residues" evidence="1">
    <location>
        <begin position="861"/>
        <end position="880"/>
    </location>
</feature>
<feature type="compositionally biased region" description="Low complexity" evidence="1">
    <location>
        <begin position="111"/>
        <end position="130"/>
    </location>
</feature>
<accession>S3CRH4</accession>
<protein>
    <submittedName>
        <fullName evidence="2">Uncharacterized protein</fullName>
    </submittedName>
</protein>
<feature type="compositionally biased region" description="Low complexity" evidence="1">
    <location>
        <begin position="352"/>
        <end position="370"/>
    </location>
</feature>
<feature type="region of interest" description="Disordered" evidence="1">
    <location>
        <begin position="957"/>
        <end position="1019"/>
    </location>
</feature>
<dbReference type="OrthoDB" id="5367052at2759"/>
<reference evidence="2 3" key="1">
    <citation type="journal article" date="2013" name="BMC Genomics">
        <title>The genome and transcriptome of the pine saprophyte Ophiostoma piceae, and a comparison with the bark beetle-associated pine pathogen Grosmannia clavigera.</title>
        <authorList>
            <person name="Haridas S."/>
            <person name="Wang Y."/>
            <person name="Lim L."/>
            <person name="Massoumi Alamouti S."/>
            <person name="Jackman S."/>
            <person name="Docking R."/>
            <person name="Robertson G."/>
            <person name="Birol I."/>
            <person name="Bohlmann J."/>
            <person name="Breuil C."/>
        </authorList>
    </citation>
    <scope>NUCLEOTIDE SEQUENCE [LARGE SCALE GENOMIC DNA]</scope>
    <source>
        <strain evidence="2 3">UAMH 11346</strain>
    </source>
</reference>
<feature type="compositionally biased region" description="Polar residues" evidence="1">
    <location>
        <begin position="895"/>
        <end position="912"/>
    </location>
</feature>
<sequence>MNTSRDPTSRLRATLNPLRTTALGNGFHPGVGTPHSAISVIPTPHSAIQPYNPQQWVASPVPERHHYEAQQSPPLPPPPYSPPRSQRPVSMVYDSPPPNANTSATRAPLPQQHHQQIQQYQQQQQQQQQHMQHRPSPDPVPMGQTSFAPPPGTSRGASRERRFGLPFGRRRDADHHQQSPQPQNFTNRSPSDSYPAHQVAVGYPPQSLSPQPLQPPQPPQQPLQQNHFLQHHAGLPPLQIPAAQQNIVAPGSRRAASTGAITTPTSATRSRSSSQVRWESGLPLPPPPPGPPPSSSRSASANRAPGVANLGDPVMAPPTRRPPPAGVTVLGPVPPTPAGWFDIDQAQTQPESTTVDSTASSSNTNNSASTPRQLTNDRQQATTEGRPSLEDNSGNRESLDNSTSSATSSRDLGDSADSTDSTHSSHSPEANTAGVGSSLSMNSVLGRAGAVRGEKTLRERRTESRTRMGSTRNSIDISHDVDTQPQGQDHGRSLSNIVIPSSGSVGSLMRRPTITKSTPRSGGGGPNSGRALKSLQQQRDASPRTGDTITGGASGLRSAGAATPPFSPYPAVPGSKSRLLQATPTSATAAVPKALPTPPPQSRSSSSSQLPAASSLLTYTKEMAVSQTADQFSIGTIDRFNAFAQQEAASTSDAERVRLFAEFVVNESRVRRERYASAIGAMGSEIFDLTRDLFRPMPAALATAPPTATTTGPLSGRRESVNSMESASAEAGAVEFTRQSSEPSRSHRGSIASVFRDGPSSAPLSGMSQPLSGERSAEIDGAFEGRTIAMSPTGPSPNWAANNYMPSLSPILSMSIADQLDDRSSRGRTASRWWESSENGGDNAGNEGANNGVARSSSGDRLGRSKRESKYMGVPKEAREALQWTDNPEPLSGRAYSNNNSHVDAGVGSSSNAAAQAGPIDYSAYEGSSAYPPEKASQQNDYLPSPELVRTPQALTSANNPHFRHSFLSSTTSTPGLSAPNTPNALPPPPPHPAPALAGNAPISTPSSMGLPETDVSRLVTLPPPYPRHHPAVNNSHPELSATRSAVRTLSSLIEVDAAYEKFNQATEFAHKESDQEAQTQKDALRTNLQAEISAGRMSYADAAAIEASSNVDDLARQKERDKADFDRFQQTVVMPVNELLTTRIALATKHFADLQGRLFNETGHPNPNTVQEEGDEQPELLETLTLLKWVFEAREVLHRAIYDLLTDRNNRYRDMVLTPYRRAGNSDKLRDAEAFFANDAATRANSSADEALRRFQEFREVVESNVTRGVEVQLSAFWDIAPPLVQLLDQVPLDLRRFYIQIPAAEYAETPSYHAHPMQYLFSLLLHAEKSTHQFIESQTNLLCLLHEVKESALAAKARVLEHEGRTPEAVAAATAEERSRLTDDLKDKVRVVQDQWRAGLGESINLVKERVGGWLLETGGWDESLEDGGVGSV</sequence>
<feature type="compositionally biased region" description="Polar residues" evidence="1">
    <location>
        <begin position="428"/>
        <end position="443"/>
    </location>
</feature>
<feature type="compositionally biased region" description="Polar residues" evidence="1">
    <location>
        <begin position="483"/>
        <end position="505"/>
    </location>
</feature>
<feature type="compositionally biased region" description="Basic and acidic residues" evidence="1">
    <location>
        <begin position="387"/>
        <end position="399"/>
    </location>
</feature>
<dbReference type="eggNOG" id="ENOG502QURU">
    <property type="taxonomic scope" value="Eukaryota"/>
</dbReference>
<gene>
    <name evidence="2" type="ORF">F503_01973</name>
</gene>
<dbReference type="Proteomes" id="UP000016923">
    <property type="component" value="Unassembled WGS sequence"/>
</dbReference>
<dbReference type="HOGENOM" id="CLU_002370_0_0_1"/>
<evidence type="ECO:0000256" key="1">
    <source>
        <dbReference type="SAM" id="MobiDB-lite"/>
    </source>
</evidence>
<feature type="compositionally biased region" description="Pro residues" evidence="1">
    <location>
        <begin position="315"/>
        <end position="325"/>
    </location>
</feature>
<feature type="region of interest" description="Disordered" evidence="1">
    <location>
        <begin position="820"/>
        <end position="912"/>
    </location>
</feature>
<feature type="compositionally biased region" description="Pro residues" evidence="1">
    <location>
        <begin position="283"/>
        <end position="294"/>
    </location>
</feature>
<feature type="compositionally biased region" description="Pro residues" evidence="1">
    <location>
        <begin position="985"/>
        <end position="994"/>
    </location>
</feature>
<feature type="compositionally biased region" description="Polar residues" evidence="1">
    <location>
        <begin position="178"/>
        <end position="192"/>
    </location>
</feature>
<feature type="compositionally biased region" description="Polar residues" evidence="1">
    <location>
        <begin position="371"/>
        <end position="386"/>
    </location>
</feature>
<feature type="compositionally biased region" description="Pro residues" evidence="1">
    <location>
        <begin position="73"/>
        <end position="82"/>
    </location>
</feature>
<feature type="region of interest" description="Disordered" evidence="1">
    <location>
        <begin position="925"/>
        <end position="944"/>
    </location>
</feature>
<feature type="region of interest" description="Disordered" evidence="1">
    <location>
        <begin position="247"/>
        <end position="610"/>
    </location>
</feature>
<feature type="compositionally biased region" description="Polar residues" evidence="1">
    <location>
        <begin position="967"/>
        <end position="976"/>
    </location>
</feature>
<feature type="compositionally biased region" description="Low complexity" evidence="1">
    <location>
        <begin position="838"/>
        <end position="852"/>
    </location>
</feature>
<feature type="compositionally biased region" description="Low complexity" evidence="1">
    <location>
        <begin position="402"/>
        <end position="427"/>
    </location>
</feature>
<feature type="compositionally biased region" description="Low complexity" evidence="1">
    <location>
        <begin position="262"/>
        <end position="274"/>
    </location>
</feature>
<feature type="region of interest" description="Disordered" evidence="1">
    <location>
        <begin position="726"/>
        <end position="775"/>
    </location>
</feature>
<feature type="region of interest" description="Disordered" evidence="1">
    <location>
        <begin position="42"/>
        <end position="224"/>
    </location>
</feature>
<feature type="compositionally biased region" description="Basic and acidic residues" evidence="1">
    <location>
        <begin position="157"/>
        <end position="177"/>
    </location>
</feature>
<feature type="compositionally biased region" description="Low complexity" evidence="1">
    <location>
        <begin position="295"/>
        <end position="306"/>
    </location>
</feature>
<dbReference type="STRING" id="1262450.S3CRH4"/>
<feature type="compositionally biased region" description="Basic and acidic residues" evidence="1">
    <location>
        <begin position="452"/>
        <end position="466"/>
    </location>
</feature>
<proteinExistence type="predicted"/>
<dbReference type="EMBL" id="KE148169">
    <property type="protein sequence ID" value="EPE03235.1"/>
    <property type="molecule type" value="Genomic_DNA"/>
</dbReference>
<dbReference type="VEuPathDB" id="FungiDB:F503_01973"/>
<dbReference type="OMA" id="KYMGVPR"/>
<keyword evidence="3" id="KW-1185">Reference proteome</keyword>
<evidence type="ECO:0000313" key="3">
    <source>
        <dbReference type="Proteomes" id="UP000016923"/>
    </source>
</evidence>
<feature type="compositionally biased region" description="Polar residues" evidence="1">
    <location>
        <begin position="534"/>
        <end position="548"/>
    </location>
</feature>
<feature type="compositionally biased region" description="Pro residues" evidence="1">
    <location>
        <begin position="212"/>
        <end position="221"/>
    </location>
</feature>
<feature type="compositionally biased region" description="Polar residues" evidence="1">
    <location>
        <begin position="762"/>
        <end position="771"/>
    </location>
</feature>
<feature type="compositionally biased region" description="Polar residues" evidence="1">
    <location>
        <begin position="578"/>
        <end position="588"/>
    </location>
</feature>